<evidence type="ECO:0008006" key="5">
    <source>
        <dbReference type="Google" id="ProtNLM"/>
    </source>
</evidence>
<gene>
    <name evidence="4" type="ORF">H4BulkLitter24450_000002</name>
</gene>
<sequence>MAAIANIVINDGKASPVAHTFAPVTSSDPNGVALWTDRATGIAVGFPVISLKLRQPTKTSRVFKLSSKVKLPVLNVTSPATGTGIQPLPSVAYNIEANIEFSMPEASLLADRKDFFAFVKNYMANAVWTAAVENYEEVF</sequence>
<evidence type="ECO:0000256" key="1">
    <source>
        <dbReference type="ARBA" id="ARBA00004328"/>
    </source>
</evidence>
<evidence type="ECO:0000313" key="4">
    <source>
        <dbReference type="EMBL" id="QDH86781.1"/>
    </source>
</evidence>
<reference evidence="4" key="1">
    <citation type="submission" date="2019-05" db="EMBL/GenBank/DDBJ databases">
        <title>Metatranscriptomic reconstruction reveals RNA viruses with the potential to shape carbon cycling in soil.</title>
        <authorList>
            <person name="Starr E.P."/>
            <person name="Nuccio E."/>
            <person name="Pett-Ridge J."/>
            <person name="Banfield J.F."/>
            <person name="Firestone M.K."/>
        </authorList>
    </citation>
    <scope>NUCLEOTIDE SEQUENCE</scope>
    <source>
        <strain evidence="4">H4_Bulk_Litter_24_scaffold_450</strain>
    </source>
</reference>
<organism evidence="4">
    <name type="scientific">Leviviridae sp</name>
    <dbReference type="NCBI Taxonomy" id="2027243"/>
    <lineage>
        <taxon>Viruses</taxon>
        <taxon>Riboviria</taxon>
        <taxon>Orthornavirae</taxon>
        <taxon>Lenarviricota</taxon>
        <taxon>Leviviricetes</taxon>
        <taxon>Norzivirales</taxon>
        <taxon>Fiersviridae</taxon>
    </lineage>
</organism>
<dbReference type="EMBL" id="MN032925">
    <property type="protein sequence ID" value="QDH86781.1"/>
    <property type="molecule type" value="Genomic_RNA"/>
</dbReference>
<evidence type="ECO:0000256" key="3">
    <source>
        <dbReference type="ARBA" id="ARBA00022844"/>
    </source>
</evidence>
<keyword evidence="3" id="KW-0946">Virion</keyword>
<dbReference type="Gene3D" id="3.30.380.10">
    <property type="entry name" value="MS2 Viral Coat Protein"/>
    <property type="match status" value="1"/>
</dbReference>
<dbReference type="GO" id="GO:0019028">
    <property type="term" value="C:viral capsid"/>
    <property type="evidence" value="ECO:0007669"/>
    <property type="project" value="UniProtKB-KW"/>
</dbReference>
<protein>
    <recommendedName>
        <fullName evidence="5">Coat protein</fullName>
    </recommendedName>
</protein>
<keyword evidence="2" id="KW-0167">Capsid protein</keyword>
<proteinExistence type="predicted"/>
<dbReference type="InterPro" id="IPR015954">
    <property type="entry name" value="Phage_RNA-type_capsid"/>
</dbReference>
<dbReference type="SUPFAM" id="SSF55405">
    <property type="entry name" value="RNA bacteriophage capsid protein"/>
    <property type="match status" value="1"/>
</dbReference>
<name>A0A514CZI5_9VIRU</name>
<evidence type="ECO:0000256" key="2">
    <source>
        <dbReference type="ARBA" id="ARBA00022561"/>
    </source>
</evidence>
<accession>A0A514CZI5</accession>
<comment type="subcellular location">
    <subcellularLocation>
        <location evidence="1">Virion</location>
    </subcellularLocation>
</comment>